<name>A0A367UI33_9PROT</name>
<proteinExistence type="predicted"/>
<dbReference type="EMBL" id="JPWA01000001">
    <property type="protein sequence ID" value="RCK07680.1"/>
    <property type="molecule type" value="Genomic_DNA"/>
</dbReference>
<keyword evidence="2" id="KW-1185">Reference proteome</keyword>
<gene>
    <name evidence="1" type="ORF">TH5_00990</name>
</gene>
<evidence type="ECO:0000313" key="2">
    <source>
        <dbReference type="Proteomes" id="UP000252419"/>
    </source>
</evidence>
<organism evidence="1 2">
    <name type="scientific">Thalassospira xianhensis MCCC 1A02616</name>
    <dbReference type="NCBI Taxonomy" id="1177929"/>
    <lineage>
        <taxon>Bacteria</taxon>
        <taxon>Pseudomonadati</taxon>
        <taxon>Pseudomonadota</taxon>
        <taxon>Alphaproteobacteria</taxon>
        <taxon>Rhodospirillales</taxon>
        <taxon>Thalassospiraceae</taxon>
        <taxon>Thalassospira</taxon>
    </lineage>
</organism>
<comment type="caution">
    <text evidence="1">The sequence shown here is derived from an EMBL/GenBank/DDBJ whole genome shotgun (WGS) entry which is preliminary data.</text>
</comment>
<dbReference type="AlphaFoldDB" id="A0A367UI33"/>
<dbReference type="Proteomes" id="UP000252419">
    <property type="component" value="Unassembled WGS sequence"/>
</dbReference>
<evidence type="ECO:0000313" key="1">
    <source>
        <dbReference type="EMBL" id="RCK07680.1"/>
    </source>
</evidence>
<protein>
    <submittedName>
        <fullName evidence="1">Uncharacterized protein</fullName>
    </submittedName>
</protein>
<dbReference type="RefSeq" id="WP_114120183.1">
    <property type="nucleotide sequence ID" value="NZ_JPWA01000001.1"/>
</dbReference>
<reference evidence="1 2" key="1">
    <citation type="submission" date="2014-07" db="EMBL/GenBank/DDBJ databases">
        <title>Draft genome sequence of Thalassospira xianhensis P-4 (MCCC 1A02616).</title>
        <authorList>
            <person name="Lai Q."/>
            <person name="Shao Z."/>
        </authorList>
    </citation>
    <scope>NUCLEOTIDE SEQUENCE [LARGE SCALE GENOMIC DNA]</scope>
    <source>
        <strain evidence="1 2">MCCC 1A02616</strain>
    </source>
</reference>
<accession>A0A367UI33</accession>
<sequence>MTKILYWQRRWLTGGCFDMALAMAEHFPDASFVAIGSSDFPTHVGLKGDFGFFDIRGALETESDFCSGFDSDVIYVVDRAVVELHAGCAGLKPPYRGVVEINDARETIRTYLLSAIHECQKLNISSELAFPKY</sequence>